<dbReference type="Proteomes" id="UP000004018">
    <property type="component" value="Unassembled WGS sequence"/>
</dbReference>
<reference evidence="2 4" key="3">
    <citation type="submission" date="2011-04" db="EMBL/GenBank/DDBJ databases">
        <authorList>
            <person name="Harkins D.M."/>
            <person name="Madupu R."/>
            <person name="Durkin A.S."/>
            <person name="Torralba M."/>
            <person name="Methe B."/>
            <person name="Sutton G.G."/>
            <person name="Nelson K.E."/>
        </authorList>
    </citation>
    <scope>NUCLEOTIDE SEQUENCE [LARGE SCALE GENOMIC DNA]</scope>
    <source>
        <strain evidence="2 4">UPII 199-6</strain>
    </source>
</reference>
<accession>D3LT74</accession>
<proteinExistence type="predicted"/>
<reference evidence="1" key="2">
    <citation type="submission" date="2009-12" db="EMBL/GenBank/DDBJ databases">
        <authorList>
            <person name="Madupu R."/>
            <person name="Durkin A.S."/>
            <person name="Torralba M."/>
            <person name="Methe B."/>
            <person name="Sutton G.G."/>
            <person name="Strausberg R.L."/>
            <person name="Nelson K.E."/>
        </authorList>
    </citation>
    <scope>NUCLEOTIDE SEQUENCE</scope>
    <source>
        <strain evidence="1">28L</strain>
    </source>
</reference>
<dbReference type="EMBL" id="AFIJ01000004">
    <property type="protein sequence ID" value="EGL42372.1"/>
    <property type="molecule type" value="Genomic_DNA"/>
</dbReference>
<reference evidence="3" key="1">
    <citation type="submission" date="2009-12" db="EMBL/GenBank/DDBJ databases">
        <title>Sequence of Clostridiales genomosp. BVAB3 str. UPII9-5.</title>
        <authorList>
            <person name="Madupu R."/>
            <person name="Durkin A.S."/>
            <person name="Torralba M."/>
            <person name="Methe B."/>
            <person name="Sutton G.G."/>
            <person name="Strausberg R.L."/>
            <person name="Nelson K.E."/>
        </authorList>
    </citation>
    <scope>NUCLEOTIDE SEQUENCE [LARGE SCALE GENOMIC DNA]</scope>
    <source>
        <strain evidence="3">28L</strain>
    </source>
</reference>
<evidence type="ECO:0000313" key="3">
    <source>
        <dbReference type="Proteomes" id="UP000003242"/>
    </source>
</evidence>
<protein>
    <submittedName>
        <fullName evidence="1">Uncharacterized protein</fullName>
    </submittedName>
</protein>
<evidence type="ECO:0000313" key="4">
    <source>
        <dbReference type="Proteomes" id="UP000004018"/>
    </source>
</evidence>
<keyword evidence="4" id="KW-1185">Reference proteome</keyword>
<gene>
    <name evidence="1" type="ORF">HMPREF0889_0060</name>
    <name evidence="2" type="ORF">HMPREF1039_0827</name>
</gene>
<organism evidence="1 3">
    <name type="scientific">Megasphaera lornae</name>
    <dbReference type="NCBI Taxonomy" id="1000568"/>
    <lineage>
        <taxon>Bacteria</taxon>
        <taxon>Bacillati</taxon>
        <taxon>Bacillota</taxon>
        <taxon>Negativicutes</taxon>
        <taxon>Veillonellales</taxon>
        <taxon>Veillonellaceae</taxon>
        <taxon>Megasphaera</taxon>
    </lineage>
</organism>
<dbReference type="STRING" id="699218.HMPREF0889_0060"/>
<sequence length="61" mass="7245">MICIIIIIGYFPYFSIPSCYYAIIIYHIILYYANLANARYYICFPVICRKPLKTGDKERQP</sequence>
<dbReference type="Proteomes" id="UP000003242">
    <property type="component" value="Unassembled WGS sequence"/>
</dbReference>
<name>D3LT74_9FIRM</name>
<evidence type="ECO:0000313" key="2">
    <source>
        <dbReference type="EMBL" id="EGL42372.1"/>
    </source>
</evidence>
<evidence type="ECO:0000313" key="1">
    <source>
        <dbReference type="EMBL" id="EFD94644.1"/>
    </source>
</evidence>
<comment type="caution">
    <text evidence="1">The sequence shown here is derived from an EMBL/GenBank/DDBJ whole genome shotgun (WGS) entry which is preliminary data.</text>
</comment>
<dbReference type="EMBL" id="ADGP01000008">
    <property type="protein sequence ID" value="EFD94644.1"/>
    <property type="molecule type" value="Genomic_DNA"/>
</dbReference>
<dbReference type="AlphaFoldDB" id="D3LT74"/>